<organism evidence="1 2">
    <name type="scientific">Xenopus laevis</name>
    <name type="common">African clawed frog</name>
    <dbReference type="NCBI Taxonomy" id="8355"/>
    <lineage>
        <taxon>Eukaryota</taxon>
        <taxon>Metazoa</taxon>
        <taxon>Chordata</taxon>
        <taxon>Craniata</taxon>
        <taxon>Vertebrata</taxon>
        <taxon>Euteleostomi</taxon>
        <taxon>Amphibia</taxon>
        <taxon>Batrachia</taxon>
        <taxon>Anura</taxon>
        <taxon>Pipoidea</taxon>
        <taxon>Pipidae</taxon>
        <taxon>Xenopodinae</taxon>
        <taxon>Xenopus</taxon>
        <taxon>Xenopus</taxon>
    </lineage>
</organism>
<dbReference type="PANTHER" id="PTHR21301">
    <property type="entry name" value="REVERSE TRANSCRIPTASE"/>
    <property type="match status" value="1"/>
</dbReference>
<dbReference type="EMBL" id="CM004469">
    <property type="protein sequence ID" value="OCT92620.1"/>
    <property type="molecule type" value="Genomic_DNA"/>
</dbReference>
<accession>A0A974DJP3</accession>
<dbReference type="Proteomes" id="UP000694892">
    <property type="component" value="Chromosome 2S"/>
</dbReference>
<dbReference type="AlphaFoldDB" id="A0A974DJP3"/>
<evidence type="ECO:0000313" key="2">
    <source>
        <dbReference type="Proteomes" id="UP000694892"/>
    </source>
</evidence>
<dbReference type="PANTHER" id="PTHR21301:SF12">
    <property type="match status" value="1"/>
</dbReference>
<sequence>MADRFRERGYTQEVVDQAIAKVNTERQRRATTKEKKVFVTKYTMARRYIKHIVRTHWHHLQTDAILGPVCHDTPMFAYKRAKKLLKVVLVKANNKAHYSTQHFLANPQPDTTPLVTHCKEYNHNISSLRLMGIDQIISSGGGIDKNTLLLRREVECIFRLDTVTPMGLNDALILSCFLQTR</sequence>
<evidence type="ECO:0000313" key="1">
    <source>
        <dbReference type="EMBL" id="OCT92620.1"/>
    </source>
</evidence>
<name>A0A974DJP3_XENLA</name>
<protein>
    <submittedName>
        <fullName evidence="1">Uncharacterized protein</fullName>
    </submittedName>
</protein>
<gene>
    <name evidence="1" type="ORF">XELAEV_18015677mg</name>
</gene>
<reference evidence="2" key="1">
    <citation type="journal article" date="2016" name="Nature">
        <title>Genome evolution in the allotetraploid frog Xenopus laevis.</title>
        <authorList>
            <person name="Session A.M."/>
            <person name="Uno Y."/>
            <person name="Kwon T."/>
            <person name="Chapman J.A."/>
            <person name="Toyoda A."/>
            <person name="Takahashi S."/>
            <person name="Fukui A."/>
            <person name="Hikosaka A."/>
            <person name="Suzuki A."/>
            <person name="Kondo M."/>
            <person name="van Heeringen S.J."/>
            <person name="Quigley I."/>
            <person name="Heinz S."/>
            <person name="Ogino H."/>
            <person name="Ochi H."/>
            <person name="Hellsten U."/>
            <person name="Lyons J.B."/>
            <person name="Simakov O."/>
            <person name="Putnam N."/>
            <person name="Stites J."/>
            <person name="Kuroki Y."/>
            <person name="Tanaka T."/>
            <person name="Michiue T."/>
            <person name="Watanabe M."/>
            <person name="Bogdanovic O."/>
            <person name="Lister R."/>
            <person name="Georgiou G."/>
            <person name="Paranjpe S.S."/>
            <person name="van Kruijsbergen I."/>
            <person name="Shu S."/>
            <person name="Carlson J."/>
            <person name="Kinoshita T."/>
            <person name="Ohta Y."/>
            <person name="Mawaribuchi S."/>
            <person name="Jenkins J."/>
            <person name="Grimwood J."/>
            <person name="Schmutz J."/>
            <person name="Mitros T."/>
            <person name="Mozaffari S.V."/>
            <person name="Suzuki Y."/>
            <person name="Haramoto Y."/>
            <person name="Yamamoto T.S."/>
            <person name="Takagi C."/>
            <person name="Heald R."/>
            <person name="Miller K."/>
            <person name="Haudenschild C."/>
            <person name="Kitzman J."/>
            <person name="Nakayama T."/>
            <person name="Izutsu Y."/>
            <person name="Robert J."/>
            <person name="Fortriede J."/>
            <person name="Burns K."/>
            <person name="Lotay V."/>
            <person name="Karimi K."/>
            <person name="Yasuoka Y."/>
            <person name="Dichmann D.S."/>
            <person name="Flajnik M.F."/>
            <person name="Houston D.W."/>
            <person name="Shendure J."/>
            <person name="DuPasquier L."/>
            <person name="Vize P.D."/>
            <person name="Zorn A.M."/>
            <person name="Ito M."/>
            <person name="Marcotte E.M."/>
            <person name="Wallingford J.B."/>
            <person name="Ito Y."/>
            <person name="Asashima M."/>
            <person name="Ueno N."/>
            <person name="Matsuda Y."/>
            <person name="Veenstra G.J."/>
            <person name="Fujiyama A."/>
            <person name="Harland R.M."/>
            <person name="Taira M."/>
            <person name="Rokhsar D.S."/>
        </authorList>
    </citation>
    <scope>NUCLEOTIDE SEQUENCE [LARGE SCALE GENOMIC DNA]</scope>
    <source>
        <strain evidence="2">J</strain>
    </source>
</reference>
<proteinExistence type="predicted"/>